<dbReference type="AlphaFoldDB" id="A0A3Q2PAB0"/>
<dbReference type="PANTHER" id="PTHR10283">
    <property type="entry name" value="SOLUTE CARRIER FAMILY 13 MEMBER"/>
    <property type="match status" value="1"/>
</dbReference>
<dbReference type="Pfam" id="PF00939">
    <property type="entry name" value="Na_sulph_symp"/>
    <property type="match status" value="1"/>
</dbReference>
<sequence>MSVLPVRVRMLQRVWRLKGLVVLVLWLSWCEQEAACAYVIALMAVYWCTEVLPLAVTALLPTILFPALGIMESKDVCMQYLKDTNMLFVGGLMVAVAVEHWNLHKRIALRVLVLVGVQPALLMLGFMGVTAFLSMWISNTATTAMMVPIVQAVLQQLHGNSEKVHDAVELVKVPSRTGAVQPERQQKTSRMQYSREFTKGLLLSVCYAASIGGIATLTGTGPNLVLIGQMSQLFPQNGDVINFASWFVFAFPTMVLMLTLAWFWLQFLYIGCNLKRTWGCGSARSQRDNAAYAVIREELRQMGTMSYGEISVLALFSLMVVLWFTRDPRFMDGWATHVFNAKAEFVTDATVSLFVAVLLFVLPSEPPRYLCFWRRSHCGKPPTAHFLTFTRTHSCFLLQSEGQQPPGPAPPLLTWQVTQQKMPWNIVFLLGGGFALAKGSEESGLSRWLGAQMTPLHSIPPWAIAIILCLLIATFTECASNVATATLFLPILASMSQSISLNPLYVMIPCTLSASFAFMLPVATPPNAIVFSSGFLKVSDMAKTGVVMNIIGIGCITLAINSWGRVLFSLDSFPSWANSTAAV</sequence>
<dbReference type="CDD" id="cd01115">
    <property type="entry name" value="SLC13_permease"/>
    <property type="match status" value="1"/>
</dbReference>
<feature type="transmembrane region" description="Helical" evidence="8">
    <location>
        <begin position="306"/>
        <end position="325"/>
    </location>
</feature>
<dbReference type="GO" id="GO:0015729">
    <property type="term" value="P:oxaloacetate transport"/>
    <property type="evidence" value="ECO:0007669"/>
    <property type="project" value="TreeGrafter"/>
</dbReference>
<dbReference type="Proteomes" id="UP000265000">
    <property type="component" value="Unplaced"/>
</dbReference>
<accession>A0A3Q2PAB0</accession>
<proteinExistence type="inferred from homology"/>
<dbReference type="PANTHER" id="PTHR10283:SF134">
    <property type="entry name" value="SOLUTE CARRIER FAMILY 13 MEMBER 5A"/>
    <property type="match status" value="1"/>
</dbReference>
<dbReference type="STRING" id="8078.ENSFHEP00000009504"/>
<dbReference type="Ensembl" id="ENSFHET00000000372.1">
    <property type="protein sequence ID" value="ENSFHEP00000009504.1"/>
    <property type="gene ID" value="ENSFHEG00000010892.1"/>
</dbReference>
<evidence type="ECO:0000256" key="6">
    <source>
        <dbReference type="ARBA" id="ARBA00023136"/>
    </source>
</evidence>
<keyword evidence="7" id="KW-0915">Sodium</keyword>
<evidence type="ECO:0000256" key="5">
    <source>
        <dbReference type="ARBA" id="ARBA00022989"/>
    </source>
</evidence>
<feature type="transmembrane region" description="Helical" evidence="8">
    <location>
        <begin position="52"/>
        <end position="71"/>
    </location>
</feature>
<dbReference type="InterPro" id="IPR001898">
    <property type="entry name" value="SLC13A/DASS"/>
</dbReference>
<dbReference type="InterPro" id="IPR031312">
    <property type="entry name" value="Na/sul_symport_CS"/>
</dbReference>
<keyword evidence="4 8" id="KW-0812">Transmembrane</keyword>
<dbReference type="GO" id="GO:0017153">
    <property type="term" value="F:sodium:dicarboxylate symporter activity"/>
    <property type="evidence" value="ECO:0007669"/>
    <property type="project" value="TreeGrafter"/>
</dbReference>
<dbReference type="PROSITE" id="PS01271">
    <property type="entry name" value="NA_SULFATE"/>
    <property type="match status" value="1"/>
</dbReference>
<dbReference type="GO" id="GO:0015741">
    <property type="term" value="P:fumarate transport"/>
    <property type="evidence" value="ECO:0007669"/>
    <property type="project" value="TreeGrafter"/>
</dbReference>
<dbReference type="GeneTree" id="ENSGT01030000234550"/>
<feature type="transmembrane region" description="Helical" evidence="8">
    <location>
        <begin position="240"/>
        <end position="265"/>
    </location>
</feature>
<name>A0A3Q2PAB0_FUNHE</name>
<reference evidence="9" key="2">
    <citation type="submission" date="2025-09" db="UniProtKB">
        <authorList>
            <consortium name="Ensembl"/>
        </authorList>
    </citation>
    <scope>IDENTIFICATION</scope>
</reference>
<evidence type="ECO:0000256" key="2">
    <source>
        <dbReference type="ARBA" id="ARBA00006772"/>
    </source>
</evidence>
<feature type="transmembrane region" description="Helical" evidence="8">
    <location>
        <begin position="345"/>
        <end position="362"/>
    </location>
</feature>
<comment type="similarity">
    <text evidence="2">Belongs to the SLC13A/DASS transporter (TC 2.A.47) family. NADC subfamily.</text>
</comment>
<keyword evidence="5 8" id="KW-1133">Transmembrane helix</keyword>
<protein>
    <submittedName>
        <fullName evidence="9">Solute carrier family 13 member 5a</fullName>
    </submittedName>
</protein>
<feature type="transmembrane region" description="Helical" evidence="8">
    <location>
        <begin position="200"/>
        <end position="220"/>
    </location>
</feature>
<evidence type="ECO:0000256" key="8">
    <source>
        <dbReference type="SAM" id="Phobius"/>
    </source>
</evidence>
<evidence type="ECO:0000256" key="1">
    <source>
        <dbReference type="ARBA" id="ARBA00004141"/>
    </source>
</evidence>
<feature type="transmembrane region" description="Helical" evidence="8">
    <location>
        <begin position="422"/>
        <end position="439"/>
    </location>
</feature>
<reference evidence="9" key="1">
    <citation type="submission" date="2025-08" db="UniProtKB">
        <authorList>
            <consortium name="Ensembl"/>
        </authorList>
    </citation>
    <scope>IDENTIFICATION</scope>
</reference>
<feature type="transmembrane region" description="Helical" evidence="8">
    <location>
        <begin position="83"/>
        <end position="101"/>
    </location>
</feature>
<keyword evidence="10" id="KW-1185">Reference proteome</keyword>
<dbReference type="GO" id="GO:0015137">
    <property type="term" value="F:citrate transmembrane transporter activity"/>
    <property type="evidence" value="ECO:0007669"/>
    <property type="project" value="TreeGrafter"/>
</dbReference>
<keyword evidence="7" id="KW-0406">Ion transport</keyword>
<dbReference type="GO" id="GO:0015141">
    <property type="term" value="F:succinate transmembrane transporter activity"/>
    <property type="evidence" value="ECO:0007669"/>
    <property type="project" value="TreeGrafter"/>
</dbReference>
<keyword evidence="6 8" id="KW-0472">Membrane</keyword>
<evidence type="ECO:0000256" key="3">
    <source>
        <dbReference type="ARBA" id="ARBA00022448"/>
    </source>
</evidence>
<dbReference type="GO" id="GO:0005886">
    <property type="term" value="C:plasma membrane"/>
    <property type="evidence" value="ECO:0007669"/>
    <property type="project" value="TreeGrafter"/>
</dbReference>
<feature type="transmembrane region" description="Helical" evidence="8">
    <location>
        <begin position="459"/>
        <end position="492"/>
    </location>
</feature>
<evidence type="ECO:0000313" key="9">
    <source>
        <dbReference type="Ensembl" id="ENSFHEP00000009504.1"/>
    </source>
</evidence>
<comment type="subcellular location">
    <subcellularLocation>
        <location evidence="1">Membrane</location>
        <topology evidence="1">Multi-pass membrane protein</topology>
    </subcellularLocation>
</comment>
<evidence type="ECO:0000256" key="4">
    <source>
        <dbReference type="ARBA" id="ARBA00022692"/>
    </source>
</evidence>
<organism evidence="9 10">
    <name type="scientific">Fundulus heteroclitus</name>
    <name type="common">Killifish</name>
    <name type="synonym">Mummichog</name>
    <dbReference type="NCBI Taxonomy" id="8078"/>
    <lineage>
        <taxon>Eukaryota</taxon>
        <taxon>Metazoa</taxon>
        <taxon>Chordata</taxon>
        <taxon>Craniata</taxon>
        <taxon>Vertebrata</taxon>
        <taxon>Euteleostomi</taxon>
        <taxon>Actinopterygii</taxon>
        <taxon>Neopterygii</taxon>
        <taxon>Teleostei</taxon>
        <taxon>Neoteleostei</taxon>
        <taxon>Acanthomorphata</taxon>
        <taxon>Ovalentaria</taxon>
        <taxon>Atherinomorphae</taxon>
        <taxon>Cyprinodontiformes</taxon>
        <taxon>Fundulidae</taxon>
        <taxon>Fundulus</taxon>
    </lineage>
</organism>
<evidence type="ECO:0000313" key="10">
    <source>
        <dbReference type="Proteomes" id="UP000265000"/>
    </source>
</evidence>
<keyword evidence="3" id="KW-0813">Transport</keyword>
<keyword evidence="7" id="KW-0739">Sodium transport</keyword>
<feature type="transmembrane region" description="Helical" evidence="8">
    <location>
        <begin position="107"/>
        <end position="137"/>
    </location>
</feature>
<feature type="transmembrane region" description="Helical" evidence="8">
    <location>
        <begin position="544"/>
        <end position="563"/>
    </location>
</feature>
<evidence type="ECO:0000256" key="7">
    <source>
        <dbReference type="ARBA" id="ARBA00023201"/>
    </source>
</evidence>